<gene>
    <name evidence="1" type="ORF">CC84DRAFT_619942</name>
</gene>
<proteinExistence type="predicted"/>
<reference evidence="1 2" key="1">
    <citation type="submission" date="2016-05" db="EMBL/GenBank/DDBJ databases">
        <title>Comparative analysis of secretome profiles of manganese(II)-oxidizing ascomycete fungi.</title>
        <authorList>
            <consortium name="DOE Joint Genome Institute"/>
            <person name="Zeiner C.A."/>
            <person name="Purvine S.O."/>
            <person name="Zink E.M."/>
            <person name="Wu S."/>
            <person name="Pasa-Tolic L."/>
            <person name="Chaput D.L."/>
            <person name="Haridas S."/>
            <person name="Grigoriev I.V."/>
            <person name="Santelli C.M."/>
            <person name="Hansel C.M."/>
        </authorList>
    </citation>
    <scope>NUCLEOTIDE SEQUENCE [LARGE SCALE GENOMIC DNA]</scope>
    <source>
        <strain evidence="1 2">AP3s5-JAC2a</strain>
    </source>
</reference>
<evidence type="ECO:0000313" key="2">
    <source>
        <dbReference type="Proteomes" id="UP000077069"/>
    </source>
</evidence>
<sequence>MGELLFSRCFCSEHGVWNIGFGLVFCWYPMLLGTHQASRVGQGRECWLDAESKRKPSCCCLLLWTVLAWIHMSSRHVLLVFGRSVLVTSALMDVRPHCSHDPWWSDFCVSMFSCETPMDQDFRGTLRG</sequence>
<accession>A0A177CIC7</accession>
<evidence type="ECO:0000313" key="1">
    <source>
        <dbReference type="EMBL" id="OAG06732.1"/>
    </source>
</evidence>
<dbReference type="RefSeq" id="XP_018037097.1">
    <property type="nucleotide sequence ID" value="XM_018186904.1"/>
</dbReference>
<dbReference type="GeneID" id="28770390"/>
<dbReference type="InParanoid" id="A0A177CIC7"/>
<dbReference type="AlphaFoldDB" id="A0A177CIC7"/>
<name>A0A177CIC7_9PLEO</name>
<keyword evidence="2" id="KW-1185">Reference proteome</keyword>
<dbReference type="EMBL" id="KV441551">
    <property type="protein sequence ID" value="OAG06732.1"/>
    <property type="molecule type" value="Genomic_DNA"/>
</dbReference>
<protein>
    <submittedName>
        <fullName evidence="1">Uncharacterized protein</fullName>
    </submittedName>
</protein>
<dbReference type="Proteomes" id="UP000077069">
    <property type="component" value="Unassembled WGS sequence"/>
</dbReference>
<organism evidence="1 2">
    <name type="scientific">Paraphaeosphaeria sporulosa</name>
    <dbReference type="NCBI Taxonomy" id="1460663"/>
    <lineage>
        <taxon>Eukaryota</taxon>
        <taxon>Fungi</taxon>
        <taxon>Dikarya</taxon>
        <taxon>Ascomycota</taxon>
        <taxon>Pezizomycotina</taxon>
        <taxon>Dothideomycetes</taxon>
        <taxon>Pleosporomycetidae</taxon>
        <taxon>Pleosporales</taxon>
        <taxon>Massarineae</taxon>
        <taxon>Didymosphaeriaceae</taxon>
        <taxon>Paraphaeosphaeria</taxon>
    </lineage>
</organism>